<evidence type="ECO:0000313" key="3">
    <source>
        <dbReference type="Proteomes" id="UP001314170"/>
    </source>
</evidence>
<proteinExistence type="predicted"/>
<gene>
    <name evidence="2" type="ORF">DCAF_LOCUS13501</name>
</gene>
<comment type="caution">
    <text evidence="2">The sequence shown here is derived from an EMBL/GenBank/DDBJ whole genome shotgun (WGS) entry which is preliminary data.</text>
</comment>
<dbReference type="Proteomes" id="UP001314170">
    <property type="component" value="Unassembled WGS sequence"/>
</dbReference>
<evidence type="ECO:0000313" key="2">
    <source>
        <dbReference type="EMBL" id="CAK7338454.1"/>
    </source>
</evidence>
<evidence type="ECO:0000256" key="1">
    <source>
        <dbReference type="SAM" id="MobiDB-lite"/>
    </source>
</evidence>
<feature type="region of interest" description="Disordered" evidence="1">
    <location>
        <begin position="1"/>
        <end position="39"/>
    </location>
</feature>
<feature type="compositionally biased region" description="Basic and acidic residues" evidence="1">
    <location>
        <begin position="1"/>
        <end position="27"/>
    </location>
</feature>
<protein>
    <submittedName>
        <fullName evidence="2">Uncharacterized protein</fullName>
    </submittedName>
</protein>
<accession>A0AAV1RT36</accession>
<name>A0AAV1RT36_9ROSI</name>
<reference evidence="2 3" key="1">
    <citation type="submission" date="2024-01" db="EMBL/GenBank/DDBJ databases">
        <authorList>
            <person name="Waweru B."/>
        </authorList>
    </citation>
    <scope>NUCLEOTIDE SEQUENCE [LARGE SCALE GENOMIC DNA]</scope>
</reference>
<organism evidence="2 3">
    <name type="scientific">Dovyalis caffra</name>
    <dbReference type="NCBI Taxonomy" id="77055"/>
    <lineage>
        <taxon>Eukaryota</taxon>
        <taxon>Viridiplantae</taxon>
        <taxon>Streptophyta</taxon>
        <taxon>Embryophyta</taxon>
        <taxon>Tracheophyta</taxon>
        <taxon>Spermatophyta</taxon>
        <taxon>Magnoliopsida</taxon>
        <taxon>eudicotyledons</taxon>
        <taxon>Gunneridae</taxon>
        <taxon>Pentapetalae</taxon>
        <taxon>rosids</taxon>
        <taxon>fabids</taxon>
        <taxon>Malpighiales</taxon>
        <taxon>Salicaceae</taxon>
        <taxon>Flacourtieae</taxon>
        <taxon>Dovyalis</taxon>
    </lineage>
</organism>
<dbReference type="EMBL" id="CAWUPB010001116">
    <property type="protein sequence ID" value="CAK7338454.1"/>
    <property type="molecule type" value="Genomic_DNA"/>
</dbReference>
<sequence>MFKKDKQNKTNEPEKGRETEKKIEDQKTMAQPVSRSRGANRESFLGNWCVDDSDNLRFLSFPISSGNISWRTTPGNQES</sequence>
<dbReference type="AlphaFoldDB" id="A0AAV1RT36"/>
<keyword evidence="3" id="KW-1185">Reference proteome</keyword>